<comment type="subcellular location">
    <subcellularLocation>
        <location evidence="1">Membrane</location>
        <topology evidence="1">Multi-pass membrane protein</topology>
    </subcellularLocation>
</comment>
<proteinExistence type="inferred from homology"/>
<sequence>MFWRSGMSDDSEATGKWESIGLASHIGPSIPSYLTFCIFCLCVFLNVDLSLLRFISAELTRGYFLEHNEAKYTERRERVYTCMRIPKELEKLMFFGIFLCLDAFLYVFTLLPLRVFLAMFRFITLPCYGLRDRRLLQPAQVCDILKGVILVICYFMMHYVDYSMMYHLIRGQSVIKLYIIYNMLEVADRLFSSFGQDILDALYWTATEPKERKRAHIGVIPHFFMAVLYVFLHAILIMVQATTLNVAFNSHNKSLLTIMMSNNFVEIKGSVFKKFEKNNLFQMSNSDIKERFTNYVLLLIVCLRNMEQFSWNPDHLWVLFPDVCMVVASEIAVDIVKHAFITKFNDITADVYSEYRASLAFDLVSSRQKNAYTDYSDSVSRRMGFIPLPLAVLLIRVVTSSIKVQGVLAYVCVVLFYCGLISLKVLNSIVLLGKSCQYVKEAKMEEKLFNPVLTATPGKPAGKQQSMFKSTQGISTDENGSTSVTNQPVHQKENMPSLLVTSSSDQFLTTPDGEEKDISQDSSELKHRSSKKDLLEIDRFTICGNRID</sequence>
<feature type="compositionally biased region" description="Polar residues" evidence="8">
    <location>
        <begin position="463"/>
        <end position="489"/>
    </location>
</feature>
<keyword evidence="11" id="KW-1185">Reference proteome</keyword>
<evidence type="ECO:0000256" key="8">
    <source>
        <dbReference type="SAM" id="MobiDB-lite"/>
    </source>
</evidence>
<dbReference type="PANTHER" id="PTHR13317">
    <property type="entry name" value="TRANSMEMBRANE ANTERIOR POSTERIOR TRANSFORMATION PROTEIN 1 HOMOLOG"/>
    <property type="match status" value="1"/>
</dbReference>
<evidence type="ECO:0000256" key="6">
    <source>
        <dbReference type="ARBA" id="ARBA00023136"/>
    </source>
</evidence>
<feature type="transmembrane region" description="Helical" evidence="9">
    <location>
        <begin position="33"/>
        <end position="55"/>
    </location>
</feature>
<dbReference type="GO" id="GO:0045724">
    <property type="term" value="P:positive regulation of cilium assembly"/>
    <property type="evidence" value="ECO:0007669"/>
    <property type="project" value="TreeGrafter"/>
</dbReference>
<evidence type="ECO:0000313" key="10">
    <source>
        <dbReference type="Ensembl" id="ENSBJAP00000002987.1"/>
    </source>
</evidence>
<evidence type="ECO:0000313" key="11">
    <source>
        <dbReference type="Proteomes" id="UP000694555"/>
    </source>
</evidence>
<feature type="compositionally biased region" description="Polar residues" evidence="8">
    <location>
        <begin position="499"/>
        <end position="509"/>
    </location>
</feature>
<evidence type="ECO:0000256" key="1">
    <source>
        <dbReference type="ARBA" id="ARBA00004141"/>
    </source>
</evidence>
<keyword evidence="5 9" id="KW-1133">Transmembrane helix</keyword>
<keyword evidence="4" id="KW-0892">Osteogenesis</keyword>
<dbReference type="Pfam" id="PF05346">
    <property type="entry name" value="DUF747"/>
    <property type="match status" value="1"/>
</dbReference>
<reference evidence="10" key="1">
    <citation type="submission" date="2025-08" db="UniProtKB">
        <authorList>
            <consortium name="Ensembl"/>
        </authorList>
    </citation>
    <scope>IDENTIFICATION</scope>
</reference>
<feature type="transmembrane region" description="Helical" evidence="9">
    <location>
        <begin position="385"/>
        <end position="402"/>
    </location>
</feature>
<feature type="transmembrane region" description="Helical" evidence="9">
    <location>
        <begin position="408"/>
        <end position="433"/>
    </location>
</feature>
<dbReference type="GO" id="GO:0036064">
    <property type="term" value="C:ciliary basal body"/>
    <property type="evidence" value="ECO:0007669"/>
    <property type="project" value="TreeGrafter"/>
</dbReference>
<dbReference type="Ensembl" id="ENSBJAT00000003065.1">
    <property type="protein sequence ID" value="ENSBJAP00000002987.1"/>
    <property type="gene ID" value="ENSBJAG00000001946.1"/>
</dbReference>
<keyword evidence="7" id="KW-0891">Chondrogenesis</keyword>
<dbReference type="GO" id="GO:0001503">
    <property type="term" value="P:ossification"/>
    <property type="evidence" value="ECO:0007669"/>
    <property type="project" value="UniProtKB-KW"/>
</dbReference>
<keyword evidence="3 9" id="KW-0812">Transmembrane</keyword>
<protein>
    <submittedName>
        <fullName evidence="10">Transmembrane anterior posterior transformation 1</fullName>
    </submittedName>
</protein>
<feature type="region of interest" description="Disordered" evidence="8">
    <location>
        <begin position="459"/>
        <end position="530"/>
    </location>
</feature>
<feature type="transmembrane region" description="Helical" evidence="9">
    <location>
        <begin position="143"/>
        <end position="160"/>
    </location>
</feature>
<comment type="similarity">
    <text evidence="2">Belongs to the TAPT1 family.</text>
</comment>
<feature type="transmembrane region" description="Helical" evidence="9">
    <location>
        <begin position="223"/>
        <end position="248"/>
    </location>
</feature>
<evidence type="ECO:0000256" key="3">
    <source>
        <dbReference type="ARBA" id="ARBA00022692"/>
    </source>
</evidence>
<organism evidence="10 11">
    <name type="scientific">Buteo japonicus</name>
    <dbReference type="NCBI Taxonomy" id="224669"/>
    <lineage>
        <taxon>Eukaryota</taxon>
        <taxon>Metazoa</taxon>
        <taxon>Chordata</taxon>
        <taxon>Craniata</taxon>
        <taxon>Vertebrata</taxon>
        <taxon>Euteleostomi</taxon>
        <taxon>Archelosauria</taxon>
        <taxon>Archosauria</taxon>
        <taxon>Dinosauria</taxon>
        <taxon>Saurischia</taxon>
        <taxon>Theropoda</taxon>
        <taxon>Coelurosauria</taxon>
        <taxon>Aves</taxon>
        <taxon>Neognathae</taxon>
        <taxon>Neoaves</taxon>
        <taxon>Telluraves</taxon>
        <taxon>Accipitrimorphae</taxon>
        <taxon>Accipitriformes</taxon>
        <taxon>Accipitridae</taxon>
        <taxon>Accipitrinae</taxon>
        <taxon>Buteo</taxon>
    </lineage>
</organism>
<feature type="transmembrane region" description="Helical" evidence="9">
    <location>
        <begin position="92"/>
        <end position="109"/>
    </location>
</feature>
<dbReference type="AlphaFoldDB" id="A0A8B9Z2Q6"/>
<dbReference type="GO" id="GO:0005789">
    <property type="term" value="C:endoplasmic reticulum membrane"/>
    <property type="evidence" value="ECO:0007669"/>
    <property type="project" value="TreeGrafter"/>
</dbReference>
<reference evidence="10" key="2">
    <citation type="submission" date="2025-09" db="UniProtKB">
        <authorList>
            <consortium name="Ensembl"/>
        </authorList>
    </citation>
    <scope>IDENTIFICATION</scope>
</reference>
<dbReference type="Proteomes" id="UP000694555">
    <property type="component" value="Unplaced"/>
</dbReference>
<evidence type="ECO:0000256" key="9">
    <source>
        <dbReference type="SAM" id="Phobius"/>
    </source>
</evidence>
<dbReference type="InterPro" id="IPR008010">
    <property type="entry name" value="Tatp1"/>
</dbReference>
<feature type="compositionally biased region" description="Basic and acidic residues" evidence="8">
    <location>
        <begin position="516"/>
        <end position="530"/>
    </location>
</feature>
<dbReference type="PANTHER" id="PTHR13317:SF4">
    <property type="entry name" value="TRANSMEMBRANE ANTERIOR POSTERIOR TRANSFORMATION PROTEIN 1 HOMOLOG"/>
    <property type="match status" value="1"/>
</dbReference>
<dbReference type="GO" id="GO:0051216">
    <property type="term" value="P:cartilage development"/>
    <property type="evidence" value="ECO:0007669"/>
    <property type="project" value="UniProtKB-KW"/>
</dbReference>
<name>A0A8B9Z2Q6_9AVES</name>
<evidence type="ECO:0000256" key="7">
    <source>
        <dbReference type="ARBA" id="ARBA00023188"/>
    </source>
</evidence>
<evidence type="ECO:0000256" key="5">
    <source>
        <dbReference type="ARBA" id="ARBA00022989"/>
    </source>
</evidence>
<accession>A0A8B9Z2Q6</accession>
<evidence type="ECO:0000256" key="2">
    <source>
        <dbReference type="ARBA" id="ARBA00008803"/>
    </source>
</evidence>
<keyword evidence="6 9" id="KW-0472">Membrane</keyword>
<evidence type="ECO:0000256" key="4">
    <source>
        <dbReference type="ARBA" id="ARBA00022855"/>
    </source>
</evidence>